<dbReference type="InterPro" id="IPR009057">
    <property type="entry name" value="Homeodomain-like_sf"/>
</dbReference>
<feature type="DNA-binding region" description="H-T-H motif" evidence="4">
    <location>
        <begin position="27"/>
        <end position="46"/>
    </location>
</feature>
<dbReference type="InterPro" id="IPR001647">
    <property type="entry name" value="HTH_TetR"/>
</dbReference>
<dbReference type="PANTHER" id="PTHR47506">
    <property type="entry name" value="TRANSCRIPTIONAL REGULATORY PROTEIN"/>
    <property type="match status" value="1"/>
</dbReference>
<dbReference type="InterPro" id="IPR036271">
    <property type="entry name" value="Tet_transcr_reg_TetR-rel_C_sf"/>
</dbReference>
<evidence type="ECO:0000256" key="1">
    <source>
        <dbReference type="ARBA" id="ARBA00023015"/>
    </source>
</evidence>
<dbReference type="PRINTS" id="PR00455">
    <property type="entry name" value="HTHTETR"/>
</dbReference>
<keyword evidence="1" id="KW-0805">Transcription regulation</keyword>
<evidence type="ECO:0000256" key="4">
    <source>
        <dbReference type="PROSITE-ProRule" id="PRU00335"/>
    </source>
</evidence>
<protein>
    <submittedName>
        <fullName evidence="6">TetR/AcrR family transcriptional regulator</fullName>
    </submittedName>
</protein>
<name>A0ABT0D4G9_9HYPH</name>
<keyword evidence="6" id="KW-0614">Plasmid</keyword>
<dbReference type="PANTHER" id="PTHR47506:SF1">
    <property type="entry name" value="HTH-TYPE TRANSCRIPTIONAL REGULATOR YJDC"/>
    <property type="match status" value="1"/>
</dbReference>
<feature type="domain" description="HTH tetR-type" evidence="5">
    <location>
        <begin position="4"/>
        <end position="64"/>
    </location>
</feature>
<keyword evidence="2 4" id="KW-0238">DNA-binding</keyword>
<proteinExistence type="predicted"/>
<evidence type="ECO:0000256" key="3">
    <source>
        <dbReference type="ARBA" id="ARBA00023163"/>
    </source>
</evidence>
<reference evidence="6 7" key="1">
    <citation type="submission" date="2022-03" db="EMBL/GenBank/DDBJ databases">
        <title>Rhizobium SSM4.3 sp. nov., isolated from Sediment (Gouqi Island).</title>
        <authorList>
            <person name="Chen G."/>
        </authorList>
    </citation>
    <scope>NUCLEOTIDE SEQUENCE [LARGE SCALE GENOMIC DNA]</scope>
    <source>
        <strain evidence="6 7">SSM4.3</strain>
        <plasmid evidence="6">unnamed</plasmid>
    </source>
</reference>
<dbReference type="SUPFAM" id="SSF46689">
    <property type="entry name" value="Homeodomain-like"/>
    <property type="match status" value="1"/>
</dbReference>
<dbReference type="Proteomes" id="UP001522662">
    <property type="component" value="Unassembled WGS sequence"/>
</dbReference>
<keyword evidence="3" id="KW-0804">Transcription</keyword>
<evidence type="ECO:0000259" key="5">
    <source>
        <dbReference type="PROSITE" id="PS50977"/>
    </source>
</evidence>
<dbReference type="RefSeq" id="WP_245137656.1">
    <property type="nucleotide sequence ID" value="NZ_CP128477.1"/>
</dbReference>
<accession>A0ABT0D4G9</accession>
<comment type="caution">
    <text evidence="6">The sequence shown here is derived from an EMBL/GenBank/DDBJ whole genome shotgun (WGS) entry which is preliminary data.</text>
</comment>
<keyword evidence="7" id="KW-1185">Reference proteome</keyword>
<geneLocation type="plasmid" evidence="6">
    <name>unnamed</name>
</geneLocation>
<evidence type="ECO:0000313" key="7">
    <source>
        <dbReference type="Proteomes" id="UP001522662"/>
    </source>
</evidence>
<organism evidence="6 7">
    <name type="scientific">Peteryoungia algae</name>
    <dbReference type="NCBI Taxonomy" id="2919917"/>
    <lineage>
        <taxon>Bacteria</taxon>
        <taxon>Pseudomonadati</taxon>
        <taxon>Pseudomonadota</taxon>
        <taxon>Alphaproteobacteria</taxon>
        <taxon>Hyphomicrobiales</taxon>
        <taxon>Rhizobiaceae</taxon>
        <taxon>Peteryoungia</taxon>
    </lineage>
</organism>
<sequence length="197" mass="22203">MTQRATREMIVATADDLFYRRGFDHTSFADIATAVGISRGNFYHHFKSKDDILEAVIMKRLADRAGMTARWERQAPDPAGRIESFIHLLLVNGEKIREHGCPIGTLTSELAKLAHPAQPDAVRLFTLFREWLAIQFSALGQVEKADQLALELLSRSQGAATLYNAFQDRDFLEREVAAMKFWLRDVATTEAAHSTPQ</sequence>
<dbReference type="Pfam" id="PF00440">
    <property type="entry name" value="TetR_N"/>
    <property type="match status" value="1"/>
</dbReference>
<evidence type="ECO:0000256" key="2">
    <source>
        <dbReference type="ARBA" id="ARBA00023125"/>
    </source>
</evidence>
<gene>
    <name evidence="6" type="ORF">MKJ03_18390</name>
</gene>
<dbReference type="Gene3D" id="1.10.357.10">
    <property type="entry name" value="Tetracycline Repressor, domain 2"/>
    <property type="match status" value="1"/>
</dbReference>
<evidence type="ECO:0000313" key="6">
    <source>
        <dbReference type="EMBL" id="MCJ8240306.1"/>
    </source>
</evidence>
<dbReference type="PROSITE" id="PS50977">
    <property type="entry name" value="HTH_TETR_2"/>
    <property type="match status" value="1"/>
</dbReference>
<dbReference type="SUPFAM" id="SSF48498">
    <property type="entry name" value="Tetracyclin repressor-like, C-terminal domain"/>
    <property type="match status" value="1"/>
</dbReference>
<dbReference type="EMBL" id="JALAYX010000005">
    <property type="protein sequence ID" value="MCJ8240306.1"/>
    <property type="molecule type" value="Genomic_DNA"/>
</dbReference>